<gene>
    <name evidence="1" type="ORF">BV25DRAFT_1797228</name>
</gene>
<organism evidence="1 2">
    <name type="scientific">Artomyces pyxidatus</name>
    <dbReference type="NCBI Taxonomy" id="48021"/>
    <lineage>
        <taxon>Eukaryota</taxon>
        <taxon>Fungi</taxon>
        <taxon>Dikarya</taxon>
        <taxon>Basidiomycota</taxon>
        <taxon>Agaricomycotina</taxon>
        <taxon>Agaricomycetes</taxon>
        <taxon>Russulales</taxon>
        <taxon>Auriscalpiaceae</taxon>
        <taxon>Artomyces</taxon>
    </lineage>
</organism>
<dbReference type="Proteomes" id="UP000814140">
    <property type="component" value="Unassembled WGS sequence"/>
</dbReference>
<evidence type="ECO:0000313" key="2">
    <source>
        <dbReference type="Proteomes" id="UP000814140"/>
    </source>
</evidence>
<sequence>MAREELDAITMFSDSLKARVNAFAPITRLPDEMLARIFGALRDMWRPEGRSLGWILVTHTSRRWRDVALAYPSLWAEINNDVSFKWATEMLSRAKSAPLAIQ</sequence>
<dbReference type="EMBL" id="MU277193">
    <property type="protein sequence ID" value="KAI0066277.1"/>
    <property type="molecule type" value="Genomic_DNA"/>
</dbReference>
<reference evidence="1" key="1">
    <citation type="submission" date="2021-03" db="EMBL/GenBank/DDBJ databases">
        <authorList>
            <consortium name="DOE Joint Genome Institute"/>
            <person name="Ahrendt S."/>
            <person name="Looney B.P."/>
            <person name="Miyauchi S."/>
            <person name="Morin E."/>
            <person name="Drula E."/>
            <person name="Courty P.E."/>
            <person name="Chicoki N."/>
            <person name="Fauchery L."/>
            <person name="Kohler A."/>
            <person name="Kuo A."/>
            <person name="Labutti K."/>
            <person name="Pangilinan J."/>
            <person name="Lipzen A."/>
            <person name="Riley R."/>
            <person name="Andreopoulos W."/>
            <person name="He G."/>
            <person name="Johnson J."/>
            <person name="Barry K.W."/>
            <person name="Grigoriev I.V."/>
            <person name="Nagy L."/>
            <person name="Hibbett D."/>
            <person name="Henrissat B."/>
            <person name="Matheny P.B."/>
            <person name="Labbe J."/>
            <person name="Martin F."/>
        </authorList>
    </citation>
    <scope>NUCLEOTIDE SEQUENCE</scope>
    <source>
        <strain evidence="1">HHB10654</strain>
    </source>
</reference>
<accession>A0ACB8TCF9</accession>
<name>A0ACB8TCF9_9AGAM</name>
<keyword evidence="2" id="KW-1185">Reference proteome</keyword>
<evidence type="ECO:0000313" key="1">
    <source>
        <dbReference type="EMBL" id="KAI0066277.1"/>
    </source>
</evidence>
<proteinExistence type="predicted"/>
<protein>
    <submittedName>
        <fullName evidence="1">Uncharacterized protein</fullName>
    </submittedName>
</protein>
<reference evidence="1" key="2">
    <citation type="journal article" date="2022" name="New Phytol.">
        <title>Evolutionary transition to the ectomycorrhizal habit in the genomes of a hyperdiverse lineage of mushroom-forming fungi.</title>
        <authorList>
            <person name="Looney B."/>
            <person name="Miyauchi S."/>
            <person name="Morin E."/>
            <person name="Drula E."/>
            <person name="Courty P.E."/>
            <person name="Kohler A."/>
            <person name="Kuo A."/>
            <person name="LaButti K."/>
            <person name="Pangilinan J."/>
            <person name="Lipzen A."/>
            <person name="Riley R."/>
            <person name="Andreopoulos W."/>
            <person name="He G."/>
            <person name="Johnson J."/>
            <person name="Nolan M."/>
            <person name="Tritt A."/>
            <person name="Barry K.W."/>
            <person name="Grigoriev I.V."/>
            <person name="Nagy L.G."/>
            <person name="Hibbett D."/>
            <person name="Henrissat B."/>
            <person name="Matheny P.B."/>
            <person name="Labbe J."/>
            <person name="Martin F.M."/>
        </authorList>
    </citation>
    <scope>NUCLEOTIDE SEQUENCE</scope>
    <source>
        <strain evidence="1">HHB10654</strain>
    </source>
</reference>
<comment type="caution">
    <text evidence="1">The sequence shown here is derived from an EMBL/GenBank/DDBJ whole genome shotgun (WGS) entry which is preliminary data.</text>
</comment>
<feature type="non-terminal residue" evidence="1">
    <location>
        <position position="102"/>
    </location>
</feature>